<comment type="caution">
    <text evidence="3">The sequence shown here is derived from an EMBL/GenBank/DDBJ whole genome shotgun (WGS) entry which is preliminary data.</text>
</comment>
<dbReference type="InterPro" id="IPR005754">
    <property type="entry name" value="Sortase"/>
</dbReference>
<dbReference type="EMBL" id="NKYE01000005">
    <property type="protein sequence ID" value="OZM73425.1"/>
    <property type="molecule type" value="Genomic_DNA"/>
</dbReference>
<evidence type="ECO:0000256" key="2">
    <source>
        <dbReference type="SAM" id="MobiDB-lite"/>
    </source>
</evidence>
<dbReference type="InterPro" id="IPR042001">
    <property type="entry name" value="Sortase_F"/>
</dbReference>
<dbReference type="Gene3D" id="2.40.260.10">
    <property type="entry name" value="Sortase"/>
    <property type="match status" value="1"/>
</dbReference>
<organism evidence="3 4">
    <name type="scientific">Amycolatopsis antarctica</name>
    <dbReference type="NCBI Taxonomy" id="1854586"/>
    <lineage>
        <taxon>Bacteria</taxon>
        <taxon>Bacillati</taxon>
        <taxon>Actinomycetota</taxon>
        <taxon>Actinomycetes</taxon>
        <taxon>Pseudonocardiales</taxon>
        <taxon>Pseudonocardiaceae</taxon>
        <taxon>Amycolatopsis</taxon>
    </lineage>
</organism>
<dbReference type="OrthoDB" id="525039at2"/>
<reference evidence="3 4" key="1">
    <citation type="submission" date="2017-07" db="EMBL/GenBank/DDBJ databases">
        <title>Amycolatopsis antarcticus sp. nov., isolated from the surface of an Antarcticus brown macroalga.</title>
        <authorList>
            <person name="Wang J."/>
            <person name="Leiva S."/>
            <person name="Huang J."/>
            <person name="Huang Y."/>
        </authorList>
    </citation>
    <scope>NUCLEOTIDE SEQUENCE [LARGE SCALE GENOMIC DNA]</scope>
    <source>
        <strain evidence="3 4">AU-G6</strain>
    </source>
</reference>
<evidence type="ECO:0000313" key="3">
    <source>
        <dbReference type="EMBL" id="OZM73425.1"/>
    </source>
</evidence>
<name>A0A263D7P9_9PSEU</name>
<gene>
    <name evidence="3" type="ORF">CFN78_09855</name>
</gene>
<dbReference type="InterPro" id="IPR023365">
    <property type="entry name" value="Sortase_dom-sf"/>
</dbReference>
<protein>
    <submittedName>
        <fullName evidence="3">Class F sortase</fullName>
    </submittedName>
</protein>
<dbReference type="Pfam" id="PF04203">
    <property type="entry name" value="Sortase"/>
    <property type="match status" value="1"/>
</dbReference>
<dbReference type="CDD" id="cd05829">
    <property type="entry name" value="Sortase_F"/>
    <property type="match status" value="1"/>
</dbReference>
<dbReference type="AlphaFoldDB" id="A0A263D7P9"/>
<dbReference type="InParanoid" id="A0A263D7P9"/>
<evidence type="ECO:0000313" key="4">
    <source>
        <dbReference type="Proteomes" id="UP000242444"/>
    </source>
</evidence>
<proteinExistence type="predicted"/>
<dbReference type="GO" id="GO:0016787">
    <property type="term" value="F:hydrolase activity"/>
    <property type="evidence" value="ECO:0007669"/>
    <property type="project" value="UniProtKB-KW"/>
</dbReference>
<evidence type="ECO:0000256" key="1">
    <source>
        <dbReference type="ARBA" id="ARBA00022801"/>
    </source>
</evidence>
<dbReference type="NCBIfam" id="NF033748">
    <property type="entry name" value="class_F_sortase"/>
    <property type="match status" value="1"/>
</dbReference>
<keyword evidence="1" id="KW-0378">Hydrolase</keyword>
<feature type="region of interest" description="Disordered" evidence="2">
    <location>
        <begin position="21"/>
        <end position="48"/>
    </location>
</feature>
<sequence length="208" mass="21482">MVVAAAVAVFLLVPGGGSGVAPVGAAEPPAASTERAPSTERVAGPTGTPIDAEVLPASKPSWLEVPAIGVRTDRIIELGLQADGALEVPGDAVTAGWFDQSPTPGEVGPAVVAGHVDYRKVPGVFQRLKELTSGAEVVVHRADGTSAVFAVSRVEHYAKSEFPTEKVYGDTSGPELRLITCGGEFDSSSGNYEDNVVAYARLVRAFRA</sequence>
<dbReference type="Proteomes" id="UP000242444">
    <property type="component" value="Unassembled WGS sequence"/>
</dbReference>
<keyword evidence="4" id="KW-1185">Reference proteome</keyword>
<accession>A0A263D7P9</accession>
<feature type="compositionally biased region" description="Low complexity" evidence="2">
    <location>
        <begin position="21"/>
        <end position="32"/>
    </location>
</feature>
<dbReference type="SUPFAM" id="SSF63817">
    <property type="entry name" value="Sortase"/>
    <property type="match status" value="1"/>
</dbReference>